<sequence length="226" mass="24829">MEIKNMSILFFLILSVCVSFCHGQIQPPTCPPALRTCLSSVTSECCESVGHADRRCFGRFGITYLRLRFACQRLNNTSLPHPSPPLATSPPPVCPPTLRTCSSGVTSECCEAVAHADRTCFGRFGIAYLRLRFACQRLNNTSPPHPTPPSAPSPPSAPPRKTCPFAEACDVNFGIGRIPLYNTNNPQCCKMIQSTAFPQGQCLIYIPIFYRLKYVDCVSRPSPITP</sequence>
<reference evidence="2" key="1">
    <citation type="journal article" date="2023" name="Nat. Plants">
        <title>Single-cell RNA sequencing provides a high-resolution roadmap for understanding the multicellular compartmentation of specialized metabolism.</title>
        <authorList>
            <person name="Sun S."/>
            <person name="Shen X."/>
            <person name="Li Y."/>
            <person name="Li Y."/>
            <person name="Wang S."/>
            <person name="Li R."/>
            <person name="Zhang H."/>
            <person name="Shen G."/>
            <person name="Guo B."/>
            <person name="Wei J."/>
            <person name="Xu J."/>
            <person name="St-Pierre B."/>
            <person name="Chen S."/>
            <person name="Sun C."/>
        </authorList>
    </citation>
    <scope>NUCLEOTIDE SEQUENCE [LARGE SCALE GENOMIC DNA]</scope>
</reference>
<evidence type="ECO:0000313" key="2">
    <source>
        <dbReference type="Proteomes" id="UP001060085"/>
    </source>
</evidence>
<dbReference type="EMBL" id="CM044701">
    <property type="protein sequence ID" value="KAI5680141.1"/>
    <property type="molecule type" value="Genomic_DNA"/>
</dbReference>
<protein>
    <submittedName>
        <fullName evidence="1">Uncharacterized protein</fullName>
    </submittedName>
</protein>
<name>A0ACC0C5S6_CATRO</name>
<organism evidence="1 2">
    <name type="scientific">Catharanthus roseus</name>
    <name type="common">Madagascar periwinkle</name>
    <name type="synonym">Vinca rosea</name>
    <dbReference type="NCBI Taxonomy" id="4058"/>
    <lineage>
        <taxon>Eukaryota</taxon>
        <taxon>Viridiplantae</taxon>
        <taxon>Streptophyta</taxon>
        <taxon>Embryophyta</taxon>
        <taxon>Tracheophyta</taxon>
        <taxon>Spermatophyta</taxon>
        <taxon>Magnoliopsida</taxon>
        <taxon>eudicotyledons</taxon>
        <taxon>Gunneridae</taxon>
        <taxon>Pentapetalae</taxon>
        <taxon>asterids</taxon>
        <taxon>lamiids</taxon>
        <taxon>Gentianales</taxon>
        <taxon>Apocynaceae</taxon>
        <taxon>Rauvolfioideae</taxon>
        <taxon>Vinceae</taxon>
        <taxon>Catharanthinae</taxon>
        <taxon>Catharanthus</taxon>
    </lineage>
</organism>
<comment type="caution">
    <text evidence="1">The sequence shown here is derived from an EMBL/GenBank/DDBJ whole genome shotgun (WGS) entry which is preliminary data.</text>
</comment>
<keyword evidence="2" id="KW-1185">Reference proteome</keyword>
<dbReference type="Proteomes" id="UP001060085">
    <property type="component" value="Linkage Group LG01"/>
</dbReference>
<gene>
    <name evidence="1" type="ORF">M9H77_01368</name>
</gene>
<proteinExistence type="predicted"/>
<evidence type="ECO:0000313" key="1">
    <source>
        <dbReference type="EMBL" id="KAI5680141.1"/>
    </source>
</evidence>
<accession>A0ACC0C5S6</accession>